<evidence type="ECO:0000256" key="4">
    <source>
        <dbReference type="SAM" id="MobiDB-lite"/>
    </source>
</evidence>
<keyword evidence="7" id="KW-1185">Reference proteome</keyword>
<organism evidence="6 7">
    <name type="scientific">Acinetobacter defluvii</name>
    <dbReference type="NCBI Taxonomy" id="1871111"/>
    <lineage>
        <taxon>Bacteria</taxon>
        <taxon>Pseudomonadati</taxon>
        <taxon>Pseudomonadota</taxon>
        <taxon>Gammaproteobacteria</taxon>
        <taxon>Moraxellales</taxon>
        <taxon>Moraxellaceae</taxon>
        <taxon>Acinetobacter</taxon>
    </lineage>
</organism>
<protein>
    <submittedName>
        <fullName evidence="6">Uncharacterized protein</fullName>
    </submittedName>
</protein>
<sequence>MKMSNKMRLVYLLAMTCVITACQKTEKHTEQTEDAQKTTATVSTKQNAEQQLTAKCQSLNLKIKALTNKFAPKKLNELNQSLKTCIPHVALEKRYQWIQDSEQIYANLLAKSSTEVYQYMTDTIGDREEMTTASKKALYAQLKPEEQYLVDHAKALYLEKYYVGEGEYTFVQHPQYYIDLFVPDLEKADQIYFKQLRKEYTGSNYILDAGLAISFDEVAQRLMFWENYLQHYPKAHYSPQVKALISSYRDDLFHGHENTRTLWFDQDKIADHDALKAIEKLAASHSSSNQTAQKFLKLIQASEAQWQQLPKPSQPNDDYDTPEQQQIRAQRAQLQEKIQNAVDQLLKTKA</sequence>
<dbReference type="Proteomes" id="UP000245977">
    <property type="component" value="Chromosome"/>
</dbReference>
<feature type="chain" id="PRO_5015416433" evidence="5">
    <location>
        <begin position="22"/>
        <end position="350"/>
    </location>
</feature>
<reference evidence="6" key="1">
    <citation type="submission" date="2019-08" db="EMBL/GenBank/DDBJ databases">
        <title>The complete genome of Acinetobacter defluvii strain WCHAD010030.</title>
        <authorList>
            <person name="Hu Y."/>
            <person name="Qin J."/>
            <person name="Feng Y."/>
            <person name="Zong Z."/>
        </authorList>
    </citation>
    <scope>NUCLEOTIDE SEQUENCE</scope>
    <source>
        <strain evidence="6">WCHA30</strain>
    </source>
</reference>
<evidence type="ECO:0000256" key="1">
    <source>
        <dbReference type="ARBA" id="ARBA00022490"/>
    </source>
</evidence>
<dbReference type="PROSITE" id="PS51257">
    <property type="entry name" value="PROKAR_LIPOPROTEIN"/>
    <property type="match status" value="1"/>
</dbReference>
<keyword evidence="3" id="KW-0175">Coiled coil</keyword>
<keyword evidence="5" id="KW-0732">Signal</keyword>
<dbReference type="OrthoDB" id="8605367at2"/>
<evidence type="ECO:0000256" key="5">
    <source>
        <dbReference type="SAM" id="SignalP"/>
    </source>
</evidence>
<name>A0A2S2FJB6_9GAMM</name>
<dbReference type="KEGG" id="adv:DJ533_04265"/>
<dbReference type="InterPro" id="IPR019732">
    <property type="entry name" value="SigmaS_Anti-adapt_IraP"/>
</dbReference>
<dbReference type="GO" id="GO:0005737">
    <property type="term" value="C:cytoplasm"/>
    <property type="evidence" value="ECO:0007669"/>
    <property type="project" value="InterPro"/>
</dbReference>
<evidence type="ECO:0000256" key="3">
    <source>
        <dbReference type="ARBA" id="ARBA00023054"/>
    </source>
</evidence>
<accession>A0A2S2FJB6</accession>
<keyword evidence="1" id="KW-0963">Cytoplasm</keyword>
<dbReference type="STRING" id="1871111.GCA_001704615_01682"/>
<dbReference type="EMBL" id="CP029397">
    <property type="protein sequence ID" value="AWL30442.1"/>
    <property type="molecule type" value="Genomic_DNA"/>
</dbReference>
<evidence type="ECO:0000313" key="6">
    <source>
        <dbReference type="EMBL" id="AWL30442.1"/>
    </source>
</evidence>
<evidence type="ECO:0000313" key="7">
    <source>
        <dbReference type="Proteomes" id="UP000245977"/>
    </source>
</evidence>
<feature type="signal peptide" evidence="5">
    <location>
        <begin position="1"/>
        <end position="21"/>
    </location>
</feature>
<keyword evidence="2" id="KW-0346">Stress response</keyword>
<evidence type="ECO:0000256" key="2">
    <source>
        <dbReference type="ARBA" id="ARBA00023016"/>
    </source>
</evidence>
<dbReference type="AlphaFoldDB" id="A0A2S2FJB6"/>
<gene>
    <name evidence="6" type="ORF">DJ533_04265</name>
</gene>
<dbReference type="Pfam" id="PF10796">
    <property type="entry name" value="Anti-adapt_IraP"/>
    <property type="match status" value="1"/>
</dbReference>
<feature type="region of interest" description="Disordered" evidence="4">
    <location>
        <begin position="308"/>
        <end position="332"/>
    </location>
</feature>
<proteinExistence type="predicted"/>